<dbReference type="InterPro" id="IPR007730">
    <property type="entry name" value="SPOR-like_dom"/>
</dbReference>
<dbReference type="GO" id="GO:0042834">
    <property type="term" value="F:peptidoglycan binding"/>
    <property type="evidence" value="ECO:0007669"/>
    <property type="project" value="InterPro"/>
</dbReference>
<evidence type="ECO:0000313" key="3">
    <source>
        <dbReference type="EMBL" id="PIP19833.1"/>
    </source>
</evidence>
<protein>
    <recommendedName>
        <fullName evidence="2">SPOR domain-containing protein</fullName>
    </recommendedName>
</protein>
<dbReference type="EMBL" id="PCRK01000012">
    <property type="protein sequence ID" value="PIP19833.1"/>
    <property type="molecule type" value="Genomic_DNA"/>
</dbReference>
<dbReference type="Gene3D" id="3.30.70.1070">
    <property type="entry name" value="Sporulation related repeat"/>
    <property type="match status" value="1"/>
</dbReference>
<accession>A0A2G9YM93</accession>
<dbReference type="AlphaFoldDB" id="A0A2G9YM93"/>
<proteinExistence type="predicted"/>
<evidence type="ECO:0000256" key="1">
    <source>
        <dbReference type="SAM" id="Phobius"/>
    </source>
</evidence>
<sequence length="229" mass="25334">MEKQASHQLELFLQSQDNPELSIKHSEKNSFAARIWGYEKTILIIIALLITGIISFSLGVEKGKRMSVNPVRNTTQTSLNTIASNGVNQPALANLKGKSPVGHPAIGGAIAKPTNQKAVVWPPIAKPTNQKAVVWPPIAKPIKKVEPPKQPPVVLTQQGPYTIQVASFKTNLYAQKEAELLKQRGFKALTLKRGKYIILCVGNFPNKETARPLLSELSKYYKSCYIRRL</sequence>
<reference evidence="3 4" key="1">
    <citation type="submission" date="2017-09" db="EMBL/GenBank/DDBJ databases">
        <title>Depth-based differentiation of microbial function through sediment-hosted aquifers and enrichment of novel symbionts in the deep terrestrial subsurface.</title>
        <authorList>
            <person name="Probst A.J."/>
            <person name="Ladd B."/>
            <person name="Jarett J.K."/>
            <person name="Geller-Mcgrath D.E."/>
            <person name="Sieber C.M."/>
            <person name="Emerson J.B."/>
            <person name="Anantharaman K."/>
            <person name="Thomas B.C."/>
            <person name="Malmstrom R."/>
            <person name="Stieglmeier M."/>
            <person name="Klingl A."/>
            <person name="Woyke T."/>
            <person name="Ryan C.M."/>
            <person name="Banfield J.F."/>
        </authorList>
    </citation>
    <scope>NUCLEOTIDE SEQUENCE [LARGE SCALE GENOMIC DNA]</scope>
    <source>
        <strain evidence="3">CG23_combo_of_CG06-09_8_20_14_all_41_10</strain>
    </source>
</reference>
<dbReference type="InterPro" id="IPR036680">
    <property type="entry name" value="SPOR-like_sf"/>
</dbReference>
<feature type="transmembrane region" description="Helical" evidence="1">
    <location>
        <begin position="41"/>
        <end position="60"/>
    </location>
</feature>
<evidence type="ECO:0000313" key="4">
    <source>
        <dbReference type="Proteomes" id="UP000231292"/>
    </source>
</evidence>
<gene>
    <name evidence="3" type="ORF">COX41_00755</name>
</gene>
<organism evidence="3 4">
    <name type="scientific">Candidatus Sherwoodlollariibacterium unditelluris</name>
    <dbReference type="NCBI Taxonomy" id="1974757"/>
    <lineage>
        <taxon>Bacteria</taxon>
        <taxon>Pseudomonadati</taxon>
        <taxon>Candidatus Omnitrophota</taxon>
        <taxon>Candidatus Sherwoodlollariibacterium</taxon>
    </lineage>
</organism>
<evidence type="ECO:0000259" key="2">
    <source>
        <dbReference type="PROSITE" id="PS51724"/>
    </source>
</evidence>
<dbReference type="Proteomes" id="UP000231292">
    <property type="component" value="Unassembled WGS sequence"/>
</dbReference>
<dbReference type="Pfam" id="PF05036">
    <property type="entry name" value="SPOR"/>
    <property type="match status" value="1"/>
</dbReference>
<keyword evidence="1" id="KW-0472">Membrane</keyword>
<dbReference type="PROSITE" id="PS51724">
    <property type="entry name" value="SPOR"/>
    <property type="match status" value="1"/>
</dbReference>
<dbReference type="SUPFAM" id="SSF110997">
    <property type="entry name" value="Sporulation related repeat"/>
    <property type="match status" value="1"/>
</dbReference>
<name>A0A2G9YM93_9BACT</name>
<comment type="caution">
    <text evidence="3">The sequence shown here is derived from an EMBL/GenBank/DDBJ whole genome shotgun (WGS) entry which is preliminary data.</text>
</comment>
<feature type="domain" description="SPOR" evidence="2">
    <location>
        <begin position="155"/>
        <end position="229"/>
    </location>
</feature>
<keyword evidence="1" id="KW-0812">Transmembrane</keyword>
<keyword evidence="1" id="KW-1133">Transmembrane helix</keyword>